<dbReference type="InterPro" id="IPR019429">
    <property type="entry name" value="7TM_GPCR_serpentine_rcpt_Sri"/>
</dbReference>
<feature type="transmembrane region" description="Helical" evidence="2">
    <location>
        <begin position="241"/>
        <end position="262"/>
    </location>
</feature>
<feature type="compositionally biased region" description="Basic residues" evidence="1">
    <location>
        <begin position="504"/>
        <end position="519"/>
    </location>
</feature>
<comment type="caution">
    <text evidence="4">The sequence shown here is derived from an EMBL/GenBank/DDBJ whole genome shotgun (WGS) entry which is preliminary data.</text>
</comment>
<dbReference type="OrthoDB" id="5839434at2759"/>
<keyword evidence="2" id="KW-0812">Transmembrane</keyword>
<feature type="transmembrane region" description="Helical" evidence="2">
    <location>
        <begin position="191"/>
        <end position="220"/>
    </location>
</feature>
<organism evidence="4 5">
    <name type="scientific">Caenorhabditis bovis</name>
    <dbReference type="NCBI Taxonomy" id="2654633"/>
    <lineage>
        <taxon>Eukaryota</taxon>
        <taxon>Metazoa</taxon>
        <taxon>Ecdysozoa</taxon>
        <taxon>Nematoda</taxon>
        <taxon>Chromadorea</taxon>
        <taxon>Rhabditida</taxon>
        <taxon>Rhabditina</taxon>
        <taxon>Rhabditomorpha</taxon>
        <taxon>Rhabditoidea</taxon>
        <taxon>Rhabditidae</taxon>
        <taxon>Peloderinae</taxon>
        <taxon>Caenorhabditis</taxon>
    </lineage>
</organism>
<keyword evidence="5" id="KW-1185">Reference proteome</keyword>
<evidence type="ECO:0000256" key="1">
    <source>
        <dbReference type="SAM" id="MobiDB-lite"/>
    </source>
</evidence>
<proteinExistence type="predicted"/>
<dbReference type="InterPro" id="IPR003677">
    <property type="entry name" value="ANIS5_cation-bd"/>
</dbReference>
<keyword evidence="2" id="KW-0472">Membrane</keyword>
<name>A0A8S1F9T0_9PELO</name>
<evidence type="ECO:0000313" key="4">
    <source>
        <dbReference type="EMBL" id="CAB3409670.1"/>
    </source>
</evidence>
<dbReference type="Pfam" id="PF02520">
    <property type="entry name" value="ANIS5_cation-bd"/>
    <property type="match status" value="1"/>
</dbReference>
<feature type="transmembrane region" description="Helical" evidence="2">
    <location>
        <begin position="135"/>
        <end position="155"/>
    </location>
</feature>
<feature type="transmembrane region" description="Helical" evidence="2">
    <location>
        <begin position="282"/>
        <end position="302"/>
    </location>
</feature>
<protein>
    <recommendedName>
        <fullName evidence="3">SXP/RAL-2 family protein Ani s 5-like cation-binding domain-containing protein</fullName>
    </recommendedName>
</protein>
<keyword evidence="2" id="KW-1133">Transmembrane helix</keyword>
<evidence type="ECO:0000256" key="2">
    <source>
        <dbReference type="SAM" id="Phobius"/>
    </source>
</evidence>
<feature type="transmembrane region" description="Helical" evidence="2">
    <location>
        <begin position="12"/>
        <end position="37"/>
    </location>
</feature>
<feature type="transmembrane region" description="Helical" evidence="2">
    <location>
        <begin position="93"/>
        <end position="115"/>
    </location>
</feature>
<feature type="region of interest" description="Disordered" evidence="1">
    <location>
        <begin position="332"/>
        <end position="373"/>
    </location>
</feature>
<sequence length="528" mass="59924">MSQLECPTKAPAYYTFVLHTVAAVSVPVNVLALYLVWYNSPKSSKYRFCLLYVQICMFVTEIYMSVICPGYYFFPMLGGYSTSFLTAYISGHISAVFYLFVFCFELPAYLSCFLYRNVCVADLDPSRKPRKSLMYGFLMFTHIFPFATAFCIHLAKLTDEQAYQGLKTYFPKCMHVLTIQGFAYYEFRINVWIGIIGIVAVVFLFFTSSYFIYLTSDTIIILKNLKFHMSDQSFNMHKSALISLLLQCSIPVLVIILPIYFIGVVVAKDLHEYQEMATDSMFLLGSHSLLSSSILIISNPTYRLKVVEMLKKNLVFQTITLGKFKPKHELNSTFDGQQGPFGPQGFGGQQNAPGGFGGQQPDNGRPRGPPLPFLQNVTDEARKEFFEIVSNENLTIREIESQTAQWAQTNGVSDLYNEVQSNKTAFENEKKQNISTVISNVPSVQSSLQAIFDNKDQTQSQIRETIDNLHQQYPLEVDTLMQIGRPNHFEPEEQQGGAGGERNNKKKQNKNKNKKNKKNKNSDATDSE</sequence>
<accession>A0A8S1F9T0</accession>
<dbReference type="EMBL" id="CADEPM010000009">
    <property type="protein sequence ID" value="CAB3409670.1"/>
    <property type="molecule type" value="Genomic_DNA"/>
</dbReference>
<dbReference type="Pfam" id="PF10327">
    <property type="entry name" value="7TM_GPCR_Sri"/>
    <property type="match status" value="1"/>
</dbReference>
<dbReference type="Proteomes" id="UP000494206">
    <property type="component" value="Unassembled WGS sequence"/>
</dbReference>
<feature type="domain" description="SXP/RAL-2 family protein Ani s 5-like cation-binding" evidence="3">
    <location>
        <begin position="380"/>
        <end position="485"/>
    </location>
</feature>
<feature type="region of interest" description="Disordered" evidence="1">
    <location>
        <begin position="486"/>
        <end position="528"/>
    </location>
</feature>
<evidence type="ECO:0000313" key="5">
    <source>
        <dbReference type="Proteomes" id="UP000494206"/>
    </source>
</evidence>
<feature type="transmembrane region" description="Helical" evidence="2">
    <location>
        <begin position="49"/>
        <end position="73"/>
    </location>
</feature>
<dbReference type="PANTHER" id="PTHR46964">
    <property type="entry name" value="SERPENTINE RECEPTOR, CLASS I-RELATED"/>
    <property type="match status" value="1"/>
</dbReference>
<dbReference type="PANTHER" id="PTHR46964:SF2">
    <property type="entry name" value="SERPENTINE RECEPTOR, CLASS T"/>
    <property type="match status" value="1"/>
</dbReference>
<dbReference type="AlphaFoldDB" id="A0A8S1F9T0"/>
<evidence type="ECO:0000259" key="3">
    <source>
        <dbReference type="Pfam" id="PF02520"/>
    </source>
</evidence>
<gene>
    <name evidence="4" type="ORF">CBOVIS_LOCUS11296</name>
</gene>
<feature type="compositionally biased region" description="Gly residues" evidence="1">
    <location>
        <begin position="342"/>
        <end position="358"/>
    </location>
</feature>
<reference evidence="4 5" key="1">
    <citation type="submission" date="2020-04" db="EMBL/GenBank/DDBJ databases">
        <authorList>
            <person name="Laetsch R D."/>
            <person name="Stevens L."/>
            <person name="Kumar S."/>
            <person name="Blaxter L. M."/>
        </authorList>
    </citation>
    <scope>NUCLEOTIDE SEQUENCE [LARGE SCALE GENOMIC DNA]</scope>
</reference>